<dbReference type="Proteomes" id="UP000562492">
    <property type="component" value="Unassembled WGS sequence"/>
</dbReference>
<feature type="coiled-coil region" evidence="1">
    <location>
        <begin position="153"/>
        <end position="187"/>
    </location>
</feature>
<organism evidence="2 3">
    <name type="scientific">Comamonas odontotermitis</name>
    <dbReference type="NCBI Taxonomy" id="379895"/>
    <lineage>
        <taxon>Bacteria</taxon>
        <taxon>Pseudomonadati</taxon>
        <taxon>Pseudomonadota</taxon>
        <taxon>Betaproteobacteria</taxon>
        <taxon>Burkholderiales</taxon>
        <taxon>Comamonadaceae</taxon>
        <taxon>Comamonas</taxon>
    </lineage>
</organism>
<sequence>MTDETEALRLADLLDINYHEPHVEQAAAAELRRLSVVEATFDEWLAKTEWVQRTAKPSELGLHRADVMANRIAALEAELSDTRAQRTASNRRIEEQFAEIERLRTLAATCYAGLGGECDLPVIWLDALNDAANGEPFDTDGLLPYTSAIRAQLTTQTNRAAAAEQQVTALTQRLDTANALNTEARNQLADMGNPITQCNQQVAQCQSPAGGQWKCGNEYLPYHPDASHVDPSYRDGWNDCYLAAPPPPEREPLSNAWYETMLVCQHLDESGKHPKQVWFKRSDVIRLIKKAEATHGIGATND</sequence>
<dbReference type="RefSeq" id="WP_184709891.1">
    <property type="nucleotide sequence ID" value="NZ_JACHKZ010000021.1"/>
</dbReference>
<evidence type="ECO:0000256" key="1">
    <source>
        <dbReference type="SAM" id="Coils"/>
    </source>
</evidence>
<comment type="caution">
    <text evidence="2">The sequence shown here is derived from an EMBL/GenBank/DDBJ whole genome shotgun (WGS) entry which is preliminary data.</text>
</comment>
<accession>A0ABR6RIY5</accession>
<name>A0ABR6RIY5_9BURK</name>
<dbReference type="EMBL" id="JACHKZ010000021">
    <property type="protein sequence ID" value="MBB6578979.1"/>
    <property type="molecule type" value="Genomic_DNA"/>
</dbReference>
<reference evidence="2 3" key="1">
    <citation type="submission" date="2020-08" db="EMBL/GenBank/DDBJ databases">
        <title>Functional genomics of gut bacteria from endangered species of beetles.</title>
        <authorList>
            <person name="Carlos-Shanley C."/>
        </authorList>
    </citation>
    <scope>NUCLEOTIDE SEQUENCE [LARGE SCALE GENOMIC DNA]</scope>
    <source>
        <strain evidence="2 3">S00124</strain>
    </source>
</reference>
<proteinExistence type="predicted"/>
<keyword evidence="1" id="KW-0175">Coiled coil</keyword>
<feature type="coiled-coil region" evidence="1">
    <location>
        <begin position="65"/>
        <end position="92"/>
    </location>
</feature>
<evidence type="ECO:0000313" key="2">
    <source>
        <dbReference type="EMBL" id="MBB6578979.1"/>
    </source>
</evidence>
<evidence type="ECO:0000313" key="3">
    <source>
        <dbReference type="Proteomes" id="UP000562492"/>
    </source>
</evidence>
<protein>
    <submittedName>
        <fullName evidence="2">Membrane protein</fullName>
    </submittedName>
</protein>
<gene>
    <name evidence="2" type="ORF">HNP33_003084</name>
</gene>
<keyword evidence="3" id="KW-1185">Reference proteome</keyword>